<dbReference type="EMBL" id="AP022587">
    <property type="protein sequence ID" value="BBY20252.1"/>
    <property type="molecule type" value="Genomic_DNA"/>
</dbReference>
<dbReference type="AlphaFoldDB" id="A0A7I7Q2E4"/>
<keyword evidence="4" id="KW-0597">Phosphoprotein</keyword>
<dbReference type="InterPro" id="IPR001789">
    <property type="entry name" value="Sig_transdc_resp-reg_receiver"/>
</dbReference>
<keyword evidence="3" id="KW-0804">Transcription</keyword>
<proteinExistence type="predicted"/>
<sequence>MGAVFCVFVVVGDQIVRRSLRELVESDANLELVGHAAGINQALSQIPPCRPDVALVDDRLPDGNGFDLCRDLRSRLPELQCLIFTSFSSPQLMLNTVRAGASGCIVRNAKGIEMLAAIKGAAAGEYFLDTAVATDWLAGRAREGFLDGATVLSAEEGQLLRLLAAGHTGNQILRQMSLDEKAFHASLWTLISKAQSPNDDHWSTW</sequence>
<feature type="domain" description="Response regulatory" evidence="5">
    <location>
        <begin position="6"/>
        <end position="122"/>
    </location>
</feature>
<dbReference type="PANTHER" id="PTHR43214">
    <property type="entry name" value="TWO-COMPONENT RESPONSE REGULATOR"/>
    <property type="match status" value="1"/>
</dbReference>
<keyword evidence="1" id="KW-0805">Transcription regulation</keyword>
<dbReference type="SUPFAM" id="SSF52172">
    <property type="entry name" value="CheY-like"/>
    <property type="match status" value="1"/>
</dbReference>
<organism evidence="6 7">
    <name type="scientific">Mycobacterium stomatepiae</name>
    <dbReference type="NCBI Taxonomy" id="470076"/>
    <lineage>
        <taxon>Bacteria</taxon>
        <taxon>Bacillati</taxon>
        <taxon>Actinomycetota</taxon>
        <taxon>Actinomycetes</taxon>
        <taxon>Mycobacteriales</taxon>
        <taxon>Mycobacteriaceae</taxon>
        <taxon>Mycobacterium</taxon>
        <taxon>Mycobacterium simiae complex</taxon>
    </lineage>
</organism>
<evidence type="ECO:0000256" key="1">
    <source>
        <dbReference type="ARBA" id="ARBA00023015"/>
    </source>
</evidence>
<dbReference type="Pfam" id="PF00072">
    <property type="entry name" value="Response_reg"/>
    <property type="match status" value="1"/>
</dbReference>
<dbReference type="PROSITE" id="PS50110">
    <property type="entry name" value="RESPONSE_REGULATORY"/>
    <property type="match status" value="1"/>
</dbReference>
<gene>
    <name evidence="6" type="ORF">MSTO_04570</name>
</gene>
<evidence type="ECO:0000256" key="3">
    <source>
        <dbReference type="ARBA" id="ARBA00023163"/>
    </source>
</evidence>
<evidence type="ECO:0000256" key="2">
    <source>
        <dbReference type="ARBA" id="ARBA00023125"/>
    </source>
</evidence>
<dbReference type="GO" id="GO:0000160">
    <property type="term" value="P:phosphorelay signal transduction system"/>
    <property type="evidence" value="ECO:0007669"/>
    <property type="project" value="InterPro"/>
</dbReference>
<dbReference type="InterPro" id="IPR039420">
    <property type="entry name" value="WalR-like"/>
</dbReference>
<evidence type="ECO:0000256" key="4">
    <source>
        <dbReference type="PROSITE-ProRule" id="PRU00169"/>
    </source>
</evidence>
<name>A0A7I7Q2E4_9MYCO</name>
<dbReference type="CDD" id="cd17535">
    <property type="entry name" value="REC_NarL-like"/>
    <property type="match status" value="1"/>
</dbReference>
<dbReference type="InterPro" id="IPR011006">
    <property type="entry name" value="CheY-like_superfamily"/>
</dbReference>
<evidence type="ECO:0000313" key="7">
    <source>
        <dbReference type="Proteomes" id="UP000467130"/>
    </source>
</evidence>
<feature type="modified residue" description="4-aspartylphosphate" evidence="4">
    <location>
        <position position="57"/>
    </location>
</feature>
<keyword evidence="2 6" id="KW-0238">DNA-binding</keyword>
<protein>
    <submittedName>
        <fullName evidence="6">DNA-binding response regulator</fullName>
    </submittedName>
</protein>
<keyword evidence="7" id="KW-1185">Reference proteome</keyword>
<dbReference type="SMART" id="SM00448">
    <property type="entry name" value="REC"/>
    <property type="match status" value="1"/>
</dbReference>
<dbReference type="RefSeq" id="WP_163788396.1">
    <property type="nucleotide sequence ID" value="NZ_AP022587.1"/>
</dbReference>
<accession>A0A7I7Q2E4</accession>
<dbReference type="KEGG" id="msto:MSTO_04570"/>
<dbReference type="InterPro" id="IPR058245">
    <property type="entry name" value="NreC/VraR/RcsB-like_REC"/>
</dbReference>
<dbReference type="PANTHER" id="PTHR43214:SF24">
    <property type="entry name" value="TRANSCRIPTIONAL REGULATORY PROTEIN NARL-RELATED"/>
    <property type="match status" value="1"/>
</dbReference>
<dbReference type="Proteomes" id="UP000467130">
    <property type="component" value="Chromosome"/>
</dbReference>
<reference evidence="6 7" key="1">
    <citation type="journal article" date="2019" name="Emerg. Microbes Infect.">
        <title>Comprehensive subspecies identification of 175 nontuberculous mycobacteria species based on 7547 genomic profiles.</title>
        <authorList>
            <person name="Matsumoto Y."/>
            <person name="Kinjo T."/>
            <person name="Motooka D."/>
            <person name="Nabeya D."/>
            <person name="Jung N."/>
            <person name="Uechi K."/>
            <person name="Horii T."/>
            <person name="Iida T."/>
            <person name="Fujita J."/>
            <person name="Nakamura S."/>
        </authorList>
    </citation>
    <scope>NUCLEOTIDE SEQUENCE [LARGE SCALE GENOMIC DNA]</scope>
    <source>
        <strain evidence="6 7">JCM 17783</strain>
    </source>
</reference>
<evidence type="ECO:0000259" key="5">
    <source>
        <dbReference type="PROSITE" id="PS50110"/>
    </source>
</evidence>
<dbReference type="GO" id="GO:0003677">
    <property type="term" value="F:DNA binding"/>
    <property type="evidence" value="ECO:0007669"/>
    <property type="project" value="UniProtKB-KW"/>
</dbReference>
<evidence type="ECO:0000313" key="6">
    <source>
        <dbReference type="EMBL" id="BBY20252.1"/>
    </source>
</evidence>
<dbReference type="Gene3D" id="3.40.50.2300">
    <property type="match status" value="1"/>
</dbReference>